<dbReference type="GO" id="GO:0003676">
    <property type="term" value="F:nucleic acid binding"/>
    <property type="evidence" value="ECO:0007669"/>
    <property type="project" value="InterPro"/>
</dbReference>
<evidence type="ECO:0000259" key="6">
    <source>
        <dbReference type="PROSITE" id="PS51192"/>
    </source>
</evidence>
<comment type="catalytic activity">
    <reaction evidence="5">
        <text>ATP + H2O = ADP + phosphate + H(+)</text>
        <dbReference type="Rhea" id="RHEA:13065"/>
        <dbReference type="ChEBI" id="CHEBI:15377"/>
        <dbReference type="ChEBI" id="CHEBI:15378"/>
        <dbReference type="ChEBI" id="CHEBI:30616"/>
        <dbReference type="ChEBI" id="CHEBI:43474"/>
        <dbReference type="ChEBI" id="CHEBI:456216"/>
        <dbReference type="EC" id="3.6.4.13"/>
    </reaction>
</comment>
<evidence type="ECO:0000313" key="7">
    <source>
        <dbReference type="WBParaSite" id="MCU_013235-RA"/>
    </source>
</evidence>
<sequence length="528" mass="58862">MNSVAQIWGPAPSLTAQAATYKANWASFTKCGDASHIEFSDDHWYSQDLSSDEEESAKKNVEKASVNVDAITQQALVEHSRESAERVTAYSVLENSLEQLPPLSELIPDPATNWPFELDTFQKQAIRCLERNQSVLVTAPTSAGKTAVAEYACAMCRRRGSRAIYTSPKKALSNQKFREFRRIFGNDVGLITGDTNVANKSGVLIMTTEILLHMVCSHDDAISDLGVVIMDETHFTNDLRRDQVWEQLLIVLPQHVVLVLLSPILANVVDFADWLGRIRGGTCIHVCHTLKRPVPLEHFIYTGNYTHRGRALHLVMSGNNEVNQRGYEDALAALTTRNTQDESSYTADKVTRKDTSEEGCEGCIGLWSGLLRVLQEHKLLPAIVFSFSHSKIAHLVDCFRTVDLLNEAEKTEVGLVISAAIDSRLKECDRDLEQVGLVRRLVTRGFAFHHAGMLPVLKEVVELLFRRQLVKVVFATEAICMDTYLSAKCVVFSDVEKFDGYMFRHLTPSESASSFSSTKAGHASDNRK</sequence>
<name>A0A5K3FYG4_MESCO</name>
<dbReference type="InterPro" id="IPR011545">
    <property type="entry name" value="DEAD/DEAH_box_helicase_dom"/>
</dbReference>
<keyword evidence="2" id="KW-0378">Hydrolase</keyword>
<dbReference type="PANTHER" id="PTHR12131">
    <property type="entry name" value="ATP-DEPENDENT RNA AND DNA HELICASE"/>
    <property type="match status" value="1"/>
</dbReference>
<dbReference type="Gene3D" id="3.40.50.300">
    <property type="entry name" value="P-loop containing nucleotide triphosphate hydrolases"/>
    <property type="match status" value="2"/>
</dbReference>
<organism evidence="7">
    <name type="scientific">Mesocestoides corti</name>
    <name type="common">Flatworm</name>
    <dbReference type="NCBI Taxonomy" id="53468"/>
    <lineage>
        <taxon>Eukaryota</taxon>
        <taxon>Metazoa</taxon>
        <taxon>Spiralia</taxon>
        <taxon>Lophotrochozoa</taxon>
        <taxon>Platyhelminthes</taxon>
        <taxon>Cestoda</taxon>
        <taxon>Eucestoda</taxon>
        <taxon>Cyclophyllidea</taxon>
        <taxon>Mesocestoididae</taxon>
        <taxon>Mesocestoides</taxon>
    </lineage>
</organism>
<dbReference type="InterPro" id="IPR014001">
    <property type="entry name" value="Helicase_ATP-bd"/>
</dbReference>
<evidence type="ECO:0000256" key="5">
    <source>
        <dbReference type="ARBA" id="ARBA00047984"/>
    </source>
</evidence>
<reference evidence="7" key="1">
    <citation type="submission" date="2019-11" db="UniProtKB">
        <authorList>
            <consortium name="WormBaseParasite"/>
        </authorList>
    </citation>
    <scope>IDENTIFICATION</scope>
</reference>
<keyword evidence="3" id="KW-0347">Helicase</keyword>
<dbReference type="GO" id="GO:0055087">
    <property type="term" value="C:Ski complex"/>
    <property type="evidence" value="ECO:0007669"/>
    <property type="project" value="TreeGrafter"/>
</dbReference>
<evidence type="ECO:0000256" key="3">
    <source>
        <dbReference type="ARBA" id="ARBA00022806"/>
    </source>
</evidence>
<evidence type="ECO:0000256" key="4">
    <source>
        <dbReference type="ARBA" id="ARBA00022840"/>
    </source>
</evidence>
<proteinExistence type="predicted"/>
<dbReference type="Pfam" id="PF00270">
    <property type="entry name" value="DEAD"/>
    <property type="match status" value="1"/>
</dbReference>
<dbReference type="AlphaFoldDB" id="A0A5K3FYG4"/>
<feature type="domain" description="Helicase ATP-binding" evidence="6">
    <location>
        <begin position="126"/>
        <end position="283"/>
    </location>
</feature>
<dbReference type="PANTHER" id="PTHR12131:SF1">
    <property type="entry name" value="ATP-DEPENDENT RNA HELICASE SUPV3L1, MITOCHONDRIAL-RELATED"/>
    <property type="match status" value="1"/>
</dbReference>
<dbReference type="InterPro" id="IPR050699">
    <property type="entry name" value="RNA-DNA_Helicase"/>
</dbReference>
<dbReference type="GO" id="GO:0016787">
    <property type="term" value="F:hydrolase activity"/>
    <property type="evidence" value="ECO:0007669"/>
    <property type="project" value="UniProtKB-KW"/>
</dbReference>
<keyword evidence="4" id="KW-0067">ATP-binding</keyword>
<dbReference type="GO" id="GO:0070478">
    <property type="term" value="P:nuclear-transcribed mRNA catabolic process, 3'-5' exonucleolytic nonsense-mediated decay"/>
    <property type="evidence" value="ECO:0007669"/>
    <property type="project" value="TreeGrafter"/>
</dbReference>
<keyword evidence="1" id="KW-0547">Nucleotide-binding</keyword>
<dbReference type="InterPro" id="IPR027417">
    <property type="entry name" value="P-loop_NTPase"/>
</dbReference>
<dbReference type="WBParaSite" id="MCU_013235-RA">
    <property type="protein sequence ID" value="MCU_013235-RA"/>
    <property type="gene ID" value="MCU_013235"/>
</dbReference>
<dbReference type="GO" id="GO:0003724">
    <property type="term" value="F:RNA helicase activity"/>
    <property type="evidence" value="ECO:0007669"/>
    <property type="project" value="UniProtKB-EC"/>
</dbReference>
<evidence type="ECO:0000256" key="2">
    <source>
        <dbReference type="ARBA" id="ARBA00022801"/>
    </source>
</evidence>
<evidence type="ECO:0000256" key="1">
    <source>
        <dbReference type="ARBA" id="ARBA00022741"/>
    </source>
</evidence>
<protein>
    <submittedName>
        <fullName evidence="7">Helicase ATP-binding domain-containing protein</fullName>
    </submittedName>
</protein>
<accession>A0A5K3FYG4</accession>
<dbReference type="SMART" id="SM00487">
    <property type="entry name" value="DEXDc"/>
    <property type="match status" value="1"/>
</dbReference>
<dbReference type="SUPFAM" id="SSF52540">
    <property type="entry name" value="P-loop containing nucleoside triphosphate hydrolases"/>
    <property type="match status" value="2"/>
</dbReference>
<dbReference type="GO" id="GO:0005524">
    <property type="term" value="F:ATP binding"/>
    <property type="evidence" value="ECO:0007669"/>
    <property type="project" value="UniProtKB-KW"/>
</dbReference>
<dbReference type="PROSITE" id="PS51192">
    <property type="entry name" value="HELICASE_ATP_BIND_1"/>
    <property type="match status" value="1"/>
</dbReference>